<dbReference type="GO" id="GO:0004722">
    <property type="term" value="F:protein serine/threonine phosphatase activity"/>
    <property type="evidence" value="ECO:0007669"/>
    <property type="project" value="InterPro"/>
</dbReference>
<evidence type="ECO:0000256" key="1">
    <source>
        <dbReference type="SAM" id="MobiDB-lite"/>
    </source>
</evidence>
<dbReference type="InterPro" id="IPR001932">
    <property type="entry name" value="PPM-type_phosphatase-like_dom"/>
</dbReference>
<dbReference type="PANTHER" id="PTHR13832:SF833">
    <property type="entry name" value="PROTEIN PHOSPHATASE 2C-LIKE PROTEIN"/>
    <property type="match status" value="1"/>
</dbReference>
<dbReference type="Pfam" id="PF00481">
    <property type="entry name" value="PP2C"/>
    <property type="match status" value="1"/>
</dbReference>
<dbReference type="Gene3D" id="3.60.40.10">
    <property type="entry name" value="PPM-type phosphatase domain"/>
    <property type="match status" value="1"/>
</dbReference>
<feature type="compositionally biased region" description="Low complexity" evidence="1">
    <location>
        <begin position="203"/>
        <end position="214"/>
    </location>
</feature>
<organism evidence="3 4">
    <name type="scientific">Pyrus ussuriensis x Pyrus communis</name>
    <dbReference type="NCBI Taxonomy" id="2448454"/>
    <lineage>
        <taxon>Eukaryota</taxon>
        <taxon>Viridiplantae</taxon>
        <taxon>Streptophyta</taxon>
        <taxon>Embryophyta</taxon>
        <taxon>Tracheophyta</taxon>
        <taxon>Spermatophyta</taxon>
        <taxon>Magnoliopsida</taxon>
        <taxon>eudicotyledons</taxon>
        <taxon>Gunneridae</taxon>
        <taxon>Pentapetalae</taxon>
        <taxon>rosids</taxon>
        <taxon>fabids</taxon>
        <taxon>Rosales</taxon>
        <taxon>Rosaceae</taxon>
        <taxon>Amygdaloideae</taxon>
        <taxon>Maleae</taxon>
        <taxon>Pyrus</taxon>
    </lineage>
</organism>
<feature type="domain" description="PPM-type phosphatase" evidence="2">
    <location>
        <begin position="223"/>
        <end position="528"/>
    </location>
</feature>
<evidence type="ECO:0000259" key="2">
    <source>
        <dbReference type="PROSITE" id="PS51746"/>
    </source>
</evidence>
<protein>
    <submittedName>
        <fullName evidence="3">Protein phosphatase 2C 4</fullName>
    </submittedName>
</protein>
<dbReference type="SUPFAM" id="SSF81606">
    <property type="entry name" value="PP2C-like"/>
    <property type="match status" value="1"/>
</dbReference>
<feature type="region of interest" description="Disordered" evidence="1">
    <location>
        <begin position="200"/>
        <end position="224"/>
    </location>
</feature>
<dbReference type="Proteomes" id="UP000327157">
    <property type="component" value="Chromosome 4"/>
</dbReference>
<dbReference type="PANTHER" id="PTHR13832">
    <property type="entry name" value="PROTEIN PHOSPHATASE 2C"/>
    <property type="match status" value="1"/>
</dbReference>
<name>A0A5N5H7N7_9ROSA</name>
<evidence type="ECO:0000313" key="3">
    <source>
        <dbReference type="EMBL" id="KAB2622142.1"/>
    </source>
</evidence>
<reference evidence="3 4" key="1">
    <citation type="submission" date="2019-09" db="EMBL/GenBank/DDBJ databases">
        <authorList>
            <person name="Ou C."/>
        </authorList>
    </citation>
    <scope>NUCLEOTIDE SEQUENCE [LARGE SCALE GENOMIC DNA]</scope>
    <source>
        <strain evidence="3">S2</strain>
        <tissue evidence="3">Leaf</tissue>
    </source>
</reference>
<accession>A0A5N5H7N7</accession>
<reference evidence="3 4" key="3">
    <citation type="submission" date="2019-11" db="EMBL/GenBank/DDBJ databases">
        <title>A de novo genome assembly of a pear dwarfing rootstock.</title>
        <authorList>
            <person name="Wang F."/>
            <person name="Wang J."/>
            <person name="Li S."/>
            <person name="Zhang Y."/>
            <person name="Fang M."/>
            <person name="Ma L."/>
            <person name="Zhao Y."/>
            <person name="Jiang S."/>
        </authorList>
    </citation>
    <scope>NUCLEOTIDE SEQUENCE [LARGE SCALE GENOMIC DNA]</scope>
    <source>
        <strain evidence="3">S2</strain>
        <tissue evidence="3">Leaf</tissue>
    </source>
</reference>
<dbReference type="AlphaFoldDB" id="A0A5N5H7N7"/>
<sequence>MGNAVGKAGCCFCTTGEISQRHGNSVVSSNPLDEGLGHSFCYFRPDSSDTTLSKVSSEEPNLPTTTFRSISGASVSANTFTMRSTSLCKLYPYSAGSDRAAKFESSTSFASIPLQPIGFLSGPIERGYLSSPIDRGMYSDQIEKECQKLSGRLSFGIETKPKIRSLMKIIRRAISSAMIRGQKSSISPLKGGISVKESDLEKSTNLSSHVSSSNENEDGGSGYYSMGSQNLQWAQGKVGEDRVHVVVSEEHGWVFVGIYDGFNGPDAPDYLLSNLYSTVHMELKGLLWNNKFEIEIKSAEINSLNTDVDSSSLKETNRTQMGNRMPDGVDEGNYALENGEMDGNANSMRKQSNALENKLEGTQRRWKCEWDRERPELDRKLRHNIKHPESIGVAGVNPYDVLKALSEALRKTEDAFLDAADKMVTDNPELALMGSCVLVMLMKGDDVYLLNVGDSRAVLARKSEQNVRRNLDRISEDEPSLDSSNADESYSLKNLTALQLTMDHNTYVKEVNTLHKRRSSKNKERTSR</sequence>
<gene>
    <name evidence="3" type="ORF">D8674_024324</name>
</gene>
<dbReference type="EMBL" id="SMOL01000231">
    <property type="protein sequence ID" value="KAB2622142.1"/>
    <property type="molecule type" value="Genomic_DNA"/>
</dbReference>
<keyword evidence="4" id="KW-1185">Reference proteome</keyword>
<comment type="caution">
    <text evidence="3">The sequence shown here is derived from an EMBL/GenBank/DDBJ whole genome shotgun (WGS) entry which is preliminary data.</text>
</comment>
<dbReference type="OrthoDB" id="420076at2759"/>
<feature type="compositionally biased region" description="Basic and acidic residues" evidence="1">
    <location>
        <begin position="466"/>
        <end position="476"/>
    </location>
</feature>
<reference evidence="4" key="2">
    <citation type="submission" date="2019-10" db="EMBL/GenBank/DDBJ databases">
        <title>A de novo genome assembly of a pear dwarfing rootstock.</title>
        <authorList>
            <person name="Wang F."/>
            <person name="Wang J."/>
            <person name="Li S."/>
            <person name="Zhang Y."/>
            <person name="Fang M."/>
            <person name="Ma L."/>
            <person name="Zhao Y."/>
            <person name="Jiang S."/>
        </authorList>
    </citation>
    <scope>NUCLEOTIDE SEQUENCE [LARGE SCALE GENOMIC DNA]</scope>
</reference>
<dbReference type="InterPro" id="IPR015655">
    <property type="entry name" value="PP2C"/>
</dbReference>
<evidence type="ECO:0000313" key="4">
    <source>
        <dbReference type="Proteomes" id="UP000327157"/>
    </source>
</evidence>
<dbReference type="InterPro" id="IPR036457">
    <property type="entry name" value="PPM-type-like_dom_sf"/>
</dbReference>
<dbReference type="PROSITE" id="PS51746">
    <property type="entry name" value="PPM_2"/>
    <property type="match status" value="1"/>
</dbReference>
<proteinExistence type="predicted"/>
<dbReference type="SMART" id="SM00332">
    <property type="entry name" value="PP2Cc"/>
    <property type="match status" value="1"/>
</dbReference>
<feature type="region of interest" description="Disordered" evidence="1">
    <location>
        <begin position="466"/>
        <end position="488"/>
    </location>
</feature>